<name>A0A085A8F9_9ENTR</name>
<gene>
    <name evidence="2" type="ORF">GTGU_02511</name>
</gene>
<dbReference type="AlphaFoldDB" id="A0A085A8F9"/>
<keyword evidence="3" id="KW-1185">Reference proteome</keyword>
<dbReference type="Proteomes" id="UP000028630">
    <property type="component" value="Unassembled WGS sequence"/>
</dbReference>
<evidence type="ECO:0000313" key="3">
    <source>
        <dbReference type="Proteomes" id="UP000028630"/>
    </source>
</evidence>
<feature type="region of interest" description="Disordered" evidence="1">
    <location>
        <begin position="36"/>
        <end position="61"/>
    </location>
</feature>
<evidence type="ECO:0000256" key="1">
    <source>
        <dbReference type="SAM" id="MobiDB-lite"/>
    </source>
</evidence>
<proteinExistence type="predicted"/>
<protein>
    <submittedName>
        <fullName evidence="2">Uncharacterized protein</fullName>
    </submittedName>
</protein>
<reference evidence="3" key="1">
    <citation type="submission" date="2014-05" db="EMBL/GenBank/DDBJ databases">
        <title>ATOL: Assembling a taxonomically balanced genome-scale reconstruction of the evolutionary history of the Enterobacteriaceae.</title>
        <authorList>
            <person name="Plunkett G. III"/>
            <person name="Neeno-Eckwall E.C."/>
            <person name="Glasner J.D."/>
            <person name="Perna N.T."/>
        </authorList>
    </citation>
    <scope>NUCLEOTIDE SEQUENCE [LARGE SCALE GENOMIC DNA]</scope>
    <source>
        <strain evidence="3">ATCC 49490</strain>
    </source>
</reference>
<sequence>MSEGAAAAVTTAGYVETGVTVAASVATGVSAKAVKNKNPEAARMKRSPLTPDLPAPRNPPLSGITVLTSMALPVSSVKGLGNRSPGISSASGSVISESEAVDYMARARRAGRR</sequence>
<dbReference type="EMBL" id="JMTB01000080">
    <property type="protein sequence ID" value="KFC06504.1"/>
    <property type="molecule type" value="Genomic_DNA"/>
</dbReference>
<evidence type="ECO:0000313" key="2">
    <source>
        <dbReference type="EMBL" id="KFC06504.1"/>
    </source>
</evidence>
<comment type="caution">
    <text evidence="2">The sequence shown here is derived from an EMBL/GenBank/DDBJ whole genome shotgun (WGS) entry which is preliminary data.</text>
</comment>
<accession>A0A085A8F9</accession>
<organism evidence="2 3">
    <name type="scientific">Trabulsiella guamensis ATCC 49490</name>
    <dbReference type="NCBI Taxonomy" id="1005994"/>
    <lineage>
        <taxon>Bacteria</taxon>
        <taxon>Pseudomonadati</taxon>
        <taxon>Pseudomonadota</taxon>
        <taxon>Gammaproteobacteria</taxon>
        <taxon>Enterobacterales</taxon>
        <taxon>Enterobacteriaceae</taxon>
        <taxon>Trabulsiella</taxon>
    </lineage>
</organism>